<protein>
    <submittedName>
        <fullName evidence="3">Tail fiber domain-containing protein</fullName>
    </submittedName>
</protein>
<dbReference type="EMBL" id="JAYGJQ010000002">
    <property type="protein sequence ID" value="MEA9357445.1"/>
    <property type="molecule type" value="Genomic_DNA"/>
</dbReference>
<dbReference type="PANTHER" id="PTHR13029:SF18">
    <property type="entry name" value="MYELIN REGULATORY FACTOR HOMOLOG 1"/>
    <property type="match status" value="1"/>
</dbReference>
<gene>
    <name evidence="3" type="ORF">SHI21_14555</name>
</gene>
<name>A0ABU5VWL0_9BACT</name>
<proteinExistence type="predicted"/>
<dbReference type="InterPro" id="IPR030392">
    <property type="entry name" value="S74_ICA"/>
</dbReference>
<dbReference type="PANTHER" id="PTHR13029">
    <property type="match status" value="1"/>
</dbReference>
<evidence type="ECO:0000256" key="1">
    <source>
        <dbReference type="SAM" id="Coils"/>
    </source>
</evidence>
<dbReference type="Proteomes" id="UP001302274">
    <property type="component" value="Unassembled WGS sequence"/>
</dbReference>
<dbReference type="InterPro" id="IPR051577">
    <property type="entry name" value="MRF-like"/>
</dbReference>
<dbReference type="PROSITE" id="PS51688">
    <property type="entry name" value="ICA"/>
    <property type="match status" value="1"/>
</dbReference>
<dbReference type="Pfam" id="PF13884">
    <property type="entry name" value="Peptidase_S74"/>
    <property type="match status" value="1"/>
</dbReference>
<reference evidence="3 4" key="1">
    <citation type="submission" date="2023-11" db="EMBL/GenBank/DDBJ databases">
        <title>A Novel Polar Bacteriovorax (B. antarcticus) Isolated from the Biocrust in Antarctica.</title>
        <authorList>
            <person name="Mun W."/>
            <person name="Choi S.Y."/>
            <person name="Mitchell R.J."/>
        </authorList>
    </citation>
    <scope>NUCLEOTIDE SEQUENCE [LARGE SCALE GENOMIC DNA]</scope>
    <source>
        <strain evidence="3 4">PP10</strain>
    </source>
</reference>
<comment type="caution">
    <text evidence="3">The sequence shown here is derived from an EMBL/GenBank/DDBJ whole genome shotgun (WGS) entry which is preliminary data.</text>
</comment>
<dbReference type="Gene3D" id="1.10.10.10">
    <property type="entry name" value="Winged helix-like DNA-binding domain superfamily/Winged helix DNA-binding domain"/>
    <property type="match status" value="1"/>
</dbReference>
<evidence type="ECO:0000259" key="2">
    <source>
        <dbReference type="PROSITE" id="PS51688"/>
    </source>
</evidence>
<accession>A0ABU5VWL0</accession>
<evidence type="ECO:0000313" key="3">
    <source>
        <dbReference type="EMBL" id="MEA9357445.1"/>
    </source>
</evidence>
<organism evidence="3 4">
    <name type="scientific">Bacteriovorax antarcticus</name>
    <dbReference type="NCBI Taxonomy" id="3088717"/>
    <lineage>
        <taxon>Bacteria</taxon>
        <taxon>Pseudomonadati</taxon>
        <taxon>Bdellovibrionota</taxon>
        <taxon>Bacteriovoracia</taxon>
        <taxon>Bacteriovoracales</taxon>
        <taxon>Bacteriovoracaceae</taxon>
        <taxon>Bacteriovorax</taxon>
    </lineage>
</organism>
<keyword evidence="1" id="KW-0175">Coiled coil</keyword>
<dbReference type="RefSeq" id="WP_323577456.1">
    <property type="nucleotide sequence ID" value="NZ_JAYGJQ010000002.1"/>
</dbReference>
<evidence type="ECO:0000313" key="4">
    <source>
        <dbReference type="Proteomes" id="UP001302274"/>
    </source>
</evidence>
<dbReference type="PROSITE" id="PS51257">
    <property type="entry name" value="PROKAR_LIPOPROTEIN"/>
    <property type="match status" value="1"/>
</dbReference>
<dbReference type="InterPro" id="IPR036388">
    <property type="entry name" value="WH-like_DNA-bd_sf"/>
</dbReference>
<sequence>MGNTISKKCSAALIVGSLVFQGCIAYGKKDKVSLSTESKNSSLNASLSSFDVSNNIVSIHGAGLAAVTGLKIKRNGVDTTLSINTKSDTQIIAVATSALSLLVGSTFELILSSASAQASFPITFTLDSMNALSGQVLKFDGTSWGPANLASSQTYLGTWNAATQTPALEANPNSGDYYIVTVSGDYPNPGDTYDIGDWIIYNGTAWEKVVSGLGAKLSNTGGTLTGDLKLDTLLKLKGAANYVTLKASASLAADIILTLPITVGTNGQVLTSNGAGVLSWTTPATSLTPTGAAGGDLSGTYPNPTITALSATKIADGSVSNAKFQYLSGVTSDIQTQLDSKQSGGNFLTALTGDVTTAAGPGSVAATVAQVGGVSAANIAAGANIANASTNTNTVSTAVKRDASGNFSAGTITATLNGTATNVSGVVAVANGGTGSSSLTLNQLLFGNGTSAISGLAITGTPSVLLSTNITGAPAWTTSTTGNYLKATTGVGVSFGSILAADLPAGTLSGSGTIGKIPYYSAATTLADSPIAISGSTVGITAASATPLLVESTSGTISGIEFKNTGSTGSAEGIMSSNDTILVQTGGANRLYIGSNFGVGAAAPSAVPFYVRNASLVARFENNSAASNALANNGSGIELVTGNMNTTGKYGVGIKFMSTDSDFATEPVKFLAGIYPRATEFYNADSRGGMAIDFFVSPNNPGINNIPVSAMTIDQSGYVGIGNTAPTTKLDVTGGITATSINSPTITGTTISSSAFYGATLSINSGAAFAYNAAVQNTAANGFSAMGFNDAGGTAQAVVGYSNASAPFFTDTVFFSAYGGKAMTFGIGLNEIARITPGGFFGIGTDAPTQKLHVVGNILASGTVTGSSDRRLKKDIRPISDALKRLDSIVGVRYFWIDPEQHNEGEQIGVIAQDVEKVFPEAVITGSDGYKSVSYMGLVAPVIQAIKELHTKFKTLVAHVAGLDSRVEKLEKENNELRERLLKIENALAKK</sequence>
<feature type="domain" description="Peptidase S74" evidence="2">
    <location>
        <begin position="868"/>
        <end position="960"/>
    </location>
</feature>
<feature type="coiled-coil region" evidence="1">
    <location>
        <begin position="960"/>
        <end position="990"/>
    </location>
</feature>
<keyword evidence="4" id="KW-1185">Reference proteome</keyword>